<evidence type="ECO:0000256" key="3">
    <source>
        <dbReference type="ARBA" id="ARBA00022692"/>
    </source>
</evidence>
<dbReference type="PANTHER" id="PTHR43791">
    <property type="entry name" value="PERMEASE-RELATED"/>
    <property type="match status" value="1"/>
</dbReference>
<dbReference type="Proteomes" id="UP001209540">
    <property type="component" value="Unassembled WGS sequence"/>
</dbReference>
<feature type="transmembrane region" description="Helical" evidence="6">
    <location>
        <begin position="101"/>
        <end position="123"/>
    </location>
</feature>
<evidence type="ECO:0000256" key="1">
    <source>
        <dbReference type="ARBA" id="ARBA00004141"/>
    </source>
</evidence>
<feature type="transmembrane region" description="Helical" evidence="6">
    <location>
        <begin position="67"/>
        <end position="89"/>
    </location>
</feature>
<dbReference type="InterPro" id="IPR011701">
    <property type="entry name" value="MFS"/>
</dbReference>
<comment type="subcellular location">
    <subcellularLocation>
        <location evidence="1">Membrane</location>
        <topology evidence="1">Multi-pass membrane protein</topology>
    </subcellularLocation>
</comment>
<dbReference type="GO" id="GO:0016020">
    <property type="term" value="C:membrane"/>
    <property type="evidence" value="ECO:0007669"/>
    <property type="project" value="UniProtKB-SubCell"/>
</dbReference>
<feature type="transmembrane region" description="Helical" evidence="6">
    <location>
        <begin position="400"/>
        <end position="420"/>
    </location>
</feature>
<comment type="caution">
    <text evidence="8">The sequence shown here is derived from an EMBL/GenBank/DDBJ whole genome shotgun (WGS) entry which is preliminary data.</text>
</comment>
<keyword evidence="2" id="KW-0813">Transport</keyword>
<dbReference type="PROSITE" id="PS50850">
    <property type="entry name" value="MFS"/>
    <property type="match status" value="1"/>
</dbReference>
<name>A0AAD5JN95_9FUNG</name>
<feature type="transmembrane region" description="Helical" evidence="6">
    <location>
        <begin position="204"/>
        <end position="230"/>
    </location>
</feature>
<feature type="transmembrane region" description="Helical" evidence="6">
    <location>
        <begin position="135"/>
        <end position="157"/>
    </location>
</feature>
<protein>
    <submittedName>
        <fullName evidence="8">Major facilitator superfamily domain-containing protein</fullName>
    </submittedName>
</protein>
<dbReference type="InterPro" id="IPR020846">
    <property type="entry name" value="MFS_dom"/>
</dbReference>
<keyword evidence="9" id="KW-1185">Reference proteome</keyword>
<feature type="transmembrane region" description="Helical" evidence="6">
    <location>
        <begin position="272"/>
        <end position="290"/>
    </location>
</feature>
<dbReference type="Pfam" id="PF07690">
    <property type="entry name" value="MFS_1"/>
    <property type="match status" value="1"/>
</dbReference>
<dbReference type="InterPro" id="IPR036259">
    <property type="entry name" value="MFS_trans_sf"/>
</dbReference>
<gene>
    <name evidence="8" type="ORF">BDA99DRAFT_259803</name>
</gene>
<accession>A0AAD5JN95</accession>
<dbReference type="SUPFAM" id="SSF103473">
    <property type="entry name" value="MFS general substrate transporter"/>
    <property type="match status" value="1"/>
</dbReference>
<feature type="transmembrane region" description="Helical" evidence="6">
    <location>
        <begin position="242"/>
        <end position="260"/>
    </location>
</feature>
<reference evidence="8" key="1">
    <citation type="journal article" date="2022" name="IScience">
        <title>Evolution of zygomycete secretomes and the origins of terrestrial fungal ecologies.</title>
        <authorList>
            <person name="Chang Y."/>
            <person name="Wang Y."/>
            <person name="Mondo S."/>
            <person name="Ahrendt S."/>
            <person name="Andreopoulos W."/>
            <person name="Barry K."/>
            <person name="Beard J."/>
            <person name="Benny G.L."/>
            <person name="Blankenship S."/>
            <person name="Bonito G."/>
            <person name="Cuomo C."/>
            <person name="Desiro A."/>
            <person name="Gervers K.A."/>
            <person name="Hundley H."/>
            <person name="Kuo A."/>
            <person name="LaButti K."/>
            <person name="Lang B.F."/>
            <person name="Lipzen A."/>
            <person name="O'Donnell K."/>
            <person name="Pangilinan J."/>
            <person name="Reynolds N."/>
            <person name="Sandor L."/>
            <person name="Smith M.E."/>
            <person name="Tsang A."/>
            <person name="Grigoriev I.V."/>
            <person name="Stajich J.E."/>
            <person name="Spatafora J.W."/>
        </authorList>
    </citation>
    <scope>NUCLEOTIDE SEQUENCE</scope>
    <source>
        <strain evidence="8">RSA 2281</strain>
    </source>
</reference>
<evidence type="ECO:0000313" key="8">
    <source>
        <dbReference type="EMBL" id="KAI9246904.1"/>
    </source>
</evidence>
<feature type="transmembrane region" description="Helical" evidence="6">
    <location>
        <begin position="12"/>
        <end position="34"/>
    </location>
</feature>
<feature type="domain" description="Major facilitator superfamily (MFS) profile" evidence="7">
    <location>
        <begin position="1"/>
        <end position="450"/>
    </location>
</feature>
<evidence type="ECO:0000259" key="7">
    <source>
        <dbReference type="PROSITE" id="PS50850"/>
    </source>
</evidence>
<dbReference type="PANTHER" id="PTHR43791:SF36">
    <property type="entry name" value="TRANSPORTER, PUTATIVE (AFU_ORTHOLOGUE AFUA_6G08340)-RELATED"/>
    <property type="match status" value="1"/>
</dbReference>
<evidence type="ECO:0000256" key="5">
    <source>
        <dbReference type="ARBA" id="ARBA00023136"/>
    </source>
</evidence>
<dbReference type="Gene3D" id="1.20.1250.20">
    <property type="entry name" value="MFS general substrate transporter like domains"/>
    <property type="match status" value="2"/>
</dbReference>
<organism evidence="8 9">
    <name type="scientific">Phascolomyces articulosus</name>
    <dbReference type="NCBI Taxonomy" id="60185"/>
    <lineage>
        <taxon>Eukaryota</taxon>
        <taxon>Fungi</taxon>
        <taxon>Fungi incertae sedis</taxon>
        <taxon>Mucoromycota</taxon>
        <taxon>Mucoromycotina</taxon>
        <taxon>Mucoromycetes</taxon>
        <taxon>Mucorales</taxon>
        <taxon>Lichtheimiaceae</taxon>
        <taxon>Phascolomyces</taxon>
    </lineage>
</organism>
<feature type="transmembrane region" description="Helical" evidence="6">
    <location>
        <begin position="296"/>
        <end position="321"/>
    </location>
</feature>
<dbReference type="EMBL" id="JAIXMP010000044">
    <property type="protein sequence ID" value="KAI9246904.1"/>
    <property type="molecule type" value="Genomic_DNA"/>
</dbReference>
<reference evidence="8" key="2">
    <citation type="submission" date="2023-02" db="EMBL/GenBank/DDBJ databases">
        <authorList>
            <consortium name="DOE Joint Genome Institute"/>
            <person name="Mondo S.J."/>
            <person name="Chang Y."/>
            <person name="Wang Y."/>
            <person name="Ahrendt S."/>
            <person name="Andreopoulos W."/>
            <person name="Barry K."/>
            <person name="Beard J."/>
            <person name="Benny G.L."/>
            <person name="Blankenship S."/>
            <person name="Bonito G."/>
            <person name="Cuomo C."/>
            <person name="Desiro A."/>
            <person name="Gervers K.A."/>
            <person name="Hundley H."/>
            <person name="Kuo A."/>
            <person name="LaButti K."/>
            <person name="Lang B.F."/>
            <person name="Lipzen A."/>
            <person name="O'Donnell K."/>
            <person name="Pangilinan J."/>
            <person name="Reynolds N."/>
            <person name="Sandor L."/>
            <person name="Smith M.W."/>
            <person name="Tsang A."/>
            <person name="Grigoriev I.V."/>
            <person name="Stajich J.E."/>
            <person name="Spatafora J.W."/>
        </authorList>
    </citation>
    <scope>NUCLEOTIDE SEQUENCE</scope>
    <source>
        <strain evidence="8">RSA 2281</strain>
    </source>
</reference>
<evidence type="ECO:0000256" key="6">
    <source>
        <dbReference type="SAM" id="Phobius"/>
    </source>
</evidence>
<feature type="transmembrane region" description="Helical" evidence="6">
    <location>
        <begin position="333"/>
        <end position="356"/>
    </location>
</feature>
<evidence type="ECO:0000313" key="9">
    <source>
        <dbReference type="Proteomes" id="UP001209540"/>
    </source>
</evidence>
<evidence type="ECO:0000256" key="2">
    <source>
        <dbReference type="ARBA" id="ARBA00022448"/>
    </source>
</evidence>
<evidence type="ECO:0000256" key="4">
    <source>
        <dbReference type="ARBA" id="ARBA00022989"/>
    </source>
</evidence>
<feature type="transmembrane region" description="Helical" evidence="6">
    <location>
        <begin position="41"/>
        <end position="61"/>
    </location>
</feature>
<keyword evidence="3 6" id="KW-0812">Transmembrane</keyword>
<dbReference type="GO" id="GO:0022857">
    <property type="term" value="F:transmembrane transporter activity"/>
    <property type="evidence" value="ECO:0007669"/>
    <property type="project" value="InterPro"/>
</dbReference>
<keyword evidence="4 6" id="KW-1133">Transmembrane helix</keyword>
<proteinExistence type="predicted"/>
<feature type="transmembrane region" description="Helical" evidence="6">
    <location>
        <begin position="426"/>
        <end position="446"/>
    </location>
</feature>
<sequence>MDKDLDLDSSVFNWSMTIFFIGYTIMQIPGNIVITKISPSWALPTFVIVWSFFVCLTALVQDYKQLWILRFCLGLMEAPLYPGAIFLLGSWYNKEELGKRVMFYAAGTILSGAVGGFIAGGIYNTMHGVGNLPAWKWLFVIEGLIGIFVGLLGFLTLPNFPHNTSWLTPEERKVALLRVQNQGISVTSYKYSWGTLRNVLATPYLWLMMINFGCIILSQSLPVQFFVIILRDIGFSAESANYMQIPLNLFAAIIGMLIGWSSDRHKNRAFHIAGPLLFAGIWYMILAVVNNGDNPVVFVIIGAFAISVNTTMVSLSMAWLSELFNATDYNSKGIAISLANMVGILYPNFISIKFWVVTDSPVFCKSYIVLLISKEYSIIFNQRRRLFSTTQKKRTTTLSFEFSVIYPTILLINFTHNYLYAGAGKMSSMVASFISVIAVIVIWFLLRIDYMTPKKKSNELTVKMKKNDDGTEDI</sequence>
<keyword evidence="5 6" id="KW-0472">Membrane</keyword>
<dbReference type="AlphaFoldDB" id="A0AAD5JN95"/>